<accession>A0A6C0FD01</accession>
<evidence type="ECO:0000313" key="1">
    <source>
        <dbReference type="EMBL" id="QHT38439.1"/>
    </source>
</evidence>
<dbReference type="AlphaFoldDB" id="A0A6C0FD01"/>
<organism evidence="1">
    <name type="scientific">viral metagenome</name>
    <dbReference type="NCBI Taxonomy" id="1070528"/>
    <lineage>
        <taxon>unclassified sequences</taxon>
        <taxon>metagenomes</taxon>
        <taxon>organismal metagenomes</taxon>
    </lineage>
</organism>
<protein>
    <submittedName>
        <fullName evidence="1">Uncharacterized protein</fullName>
    </submittedName>
</protein>
<sequence>MDTFDLSGGKIHHDQQEDIFYFRCPHCNELCQVPRNEIRCTIFRHAVFKDGMRFVPPHASQQECERWLKEGLVYGCAKPFKFTGDKVEICGYV</sequence>
<proteinExistence type="predicted"/>
<reference evidence="1" key="1">
    <citation type="journal article" date="2020" name="Nature">
        <title>Giant virus diversity and host interactions through global metagenomics.</title>
        <authorList>
            <person name="Schulz F."/>
            <person name="Roux S."/>
            <person name="Paez-Espino D."/>
            <person name="Jungbluth S."/>
            <person name="Walsh D.A."/>
            <person name="Denef V.J."/>
            <person name="McMahon K.D."/>
            <person name="Konstantinidis K.T."/>
            <person name="Eloe-Fadrosh E.A."/>
            <person name="Kyrpides N.C."/>
            <person name="Woyke T."/>
        </authorList>
    </citation>
    <scope>NUCLEOTIDE SEQUENCE</scope>
    <source>
        <strain evidence="1">GVMAG-S-ERX556101-89</strain>
    </source>
</reference>
<name>A0A6C0FD01_9ZZZZ</name>
<dbReference type="EMBL" id="MN738830">
    <property type="protein sequence ID" value="QHT38439.1"/>
    <property type="molecule type" value="Genomic_DNA"/>
</dbReference>